<feature type="transmembrane region" description="Helical" evidence="1">
    <location>
        <begin position="104"/>
        <end position="123"/>
    </location>
</feature>
<dbReference type="RefSeq" id="WP_133642406.1">
    <property type="nucleotide sequence ID" value="NZ_SNYI01000001.1"/>
</dbReference>
<feature type="transmembrane region" description="Helical" evidence="1">
    <location>
        <begin position="81"/>
        <end position="98"/>
    </location>
</feature>
<accession>A0A4R6TLJ5</accession>
<sequence>MRSLSVFLSYLFHPLLIPMAGTLSYFLVTPKYSPLEEQGGNLLPIFILTIVIPVITYLILRNLGLASSVFLTPSRERFYPLLISIGLLMMVLFKVIPNNYTAELYYYFVGLIAATAACLLALILKVRCSLHMMGLGSLLMYLIALSIHFEINITIAISVCTLICGLAASARIYLKAHNKAEIAIGFMIGFLSQLMTIKYWL</sequence>
<gene>
    <name evidence="2" type="ORF">CLV82_0156</name>
</gene>
<keyword evidence="1" id="KW-1133">Transmembrane helix</keyword>
<reference evidence="2 3" key="1">
    <citation type="submission" date="2019-03" db="EMBL/GenBank/DDBJ databases">
        <title>Genomic Encyclopedia of Archaeal and Bacterial Type Strains, Phase II (KMG-II): from individual species to whole genera.</title>
        <authorList>
            <person name="Goeker M."/>
        </authorList>
    </citation>
    <scope>NUCLEOTIDE SEQUENCE [LARGE SCALE GENOMIC DNA]</scope>
    <source>
        <strain evidence="2 3">DSM 18435</strain>
    </source>
</reference>
<feature type="transmembrane region" description="Helical" evidence="1">
    <location>
        <begin position="7"/>
        <end position="28"/>
    </location>
</feature>
<comment type="caution">
    <text evidence="2">The sequence shown here is derived from an EMBL/GenBank/DDBJ whole genome shotgun (WGS) entry which is preliminary data.</text>
</comment>
<evidence type="ECO:0000256" key="1">
    <source>
        <dbReference type="SAM" id="Phobius"/>
    </source>
</evidence>
<proteinExistence type="predicted"/>
<dbReference type="OrthoDB" id="9786064at2"/>
<keyword evidence="1" id="KW-0472">Membrane</keyword>
<keyword evidence="3" id="KW-1185">Reference proteome</keyword>
<keyword evidence="1" id="KW-0812">Transmembrane</keyword>
<feature type="transmembrane region" description="Helical" evidence="1">
    <location>
        <begin position="155"/>
        <end position="174"/>
    </location>
</feature>
<feature type="transmembrane region" description="Helical" evidence="1">
    <location>
        <begin position="181"/>
        <end position="200"/>
    </location>
</feature>
<evidence type="ECO:0008006" key="4">
    <source>
        <dbReference type="Google" id="ProtNLM"/>
    </source>
</evidence>
<dbReference type="EMBL" id="SNYI01000001">
    <property type="protein sequence ID" value="TDQ32332.1"/>
    <property type="molecule type" value="Genomic_DNA"/>
</dbReference>
<feature type="transmembrane region" description="Helical" evidence="1">
    <location>
        <begin position="40"/>
        <end position="60"/>
    </location>
</feature>
<name>A0A4R6TLJ5_9FLAO</name>
<evidence type="ECO:0000313" key="3">
    <source>
        <dbReference type="Proteomes" id="UP000295468"/>
    </source>
</evidence>
<organism evidence="2 3">
    <name type="scientific">Zeaxanthinibacter enoshimensis</name>
    <dbReference type="NCBI Taxonomy" id="392009"/>
    <lineage>
        <taxon>Bacteria</taxon>
        <taxon>Pseudomonadati</taxon>
        <taxon>Bacteroidota</taxon>
        <taxon>Flavobacteriia</taxon>
        <taxon>Flavobacteriales</taxon>
        <taxon>Flavobacteriaceae</taxon>
        <taxon>Zeaxanthinibacter</taxon>
    </lineage>
</organism>
<protein>
    <recommendedName>
        <fullName evidence="4">PAP2 superfamily protein</fullName>
    </recommendedName>
</protein>
<evidence type="ECO:0000313" key="2">
    <source>
        <dbReference type="EMBL" id="TDQ32332.1"/>
    </source>
</evidence>
<dbReference type="AlphaFoldDB" id="A0A4R6TLJ5"/>
<feature type="transmembrane region" description="Helical" evidence="1">
    <location>
        <begin position="130"/>
        <end position="149"/>
    </location>
</feature>
<dbReference type="Proteomes" id="UP000295468">
    <property type="component" value="Unassembled WGS sequence"/>
</dbReference>